<evidence type="ECO:0000256" key="1">
    <source>
        <dbReference type="ARBA" id="ARBA00022723"/>
    </source>
</evidence>
<evidence type="ECO:0000256" key="2">
    <source>
        <dbReference type="ARBA" id="ARBA00022771"/>
    </source>
</evidence>
<keyword evidence="1" id="KW-0479">Metal-binding</keyword>
<evidence type="ECO:0000259" key="4">
    <source>
        <dbReference type="PROSITE" id="PS50188"/>
    </source>
</evidence>
<dbReference type="GO" id="GO:0005737">
    <property type="term" value="C:cytoplasm"/>
    <property type="evidence" value="ECO:0007669"/>
    <property type="project" value="UniProtKB-ARBA"/>
</dbReference>
<dbReference type="InterPro" id="IPR013320">
    <property type="entry name" value="ConA-like_dom_sf"/>
</dbReference>
<dbReference type="PANTHER" id="PTHR25465">
    <property type="entry name" value="B-BOX DOMAIN CONTAINING"/>
    <property type="match status" value="1"/>
</dbReference>
<dbReference type="PRINTS" id="PR01407">
    <property type="entry name" value="BUTYPHLNCDUF"/>
</dbReference>
<dbReference type="SMART" id="SM00589">
    <property type="entry name" value="PRY"/>
    <property type="match status" value="1"/>
</dbReference>
<dbReference type="PROSITE" id="PS50188">
    <property type="entry name" value="B302_SPRY"/>
    <property type="match status" value="1"/>
</dbReference>
<evidence type="ECO:0000313" key="5">
    <source>
        <dbReference type="Ensembl" id="ENSOMEP00000016961.1"/>
    </source>
</evidence>
<dbReference type="InterPro" id="IPR003879">
    <property type="entry name" value="Butyrophylin_SPRY"/>
</dbReference>
<dbReference type="GO" id="GO:0008270">
    <property type="term" value="F:zinc ion binding"/>
    <property type="evidence" value="ECO:0007669"/>
    <property type="project" value="UniProtKB-KW"/>
</dbReference>
<dbReference type="GeneTree" id="ENSGT01150000286922"/>
<protein>
    <recommendedName>
        <fullName evidence="4">B30.2/SPRY domain-containing protein</fullName>
    </recommendedName>
</protein>
<dbReference type="InterPro" id="IPR006574">
    <property type="entry name" value="PRY"/>
</dbReference>
<feature type="domain" description="B30.2/SPRY" evidence="4">
    <location>
        <begin position="52"/>
        <end position="243"/>
    </location>
</feature>
<dbReference type="SMART" id="SM00449">
    <property type="entry name" value="SPRY"/>
    <property type="match status" value="1"/>
</dbReference>
<dbReference type="InterPro" id="IPR003877">
    <property type="entry name" value="SPRY_dom"/>
</dbReference>
<dbReference type="SUPFAM" id="SSF49899">
    <property type="entry name" value="Concanavalin A-like lectins/glucanases"/>
    <property type="match status" value="1"/>
</dbReference>
<accession>A0A3B3CHA6</accession>
<dbReference type="Pfam" id="PF00622">
    <property type="entry name" value="SPRY"/>
    <property type="match status" value="1"/>
</dbReference>
<dbReference type="Pfam" id="PF13765">
    <property type="entry name" value="PRY"/>
    <property type="match status" value="1"/>
</dbReference>
<organism evidence="5 6">
    <name type="scientific">Oryzias melastigma</name>
    <name type="common">Marine medaka</name>
    <dbReference type="NCBI Taxonomy" id="30732"/>
    <lineage>
        <taxon>Eukaryota</taxon>
        <taxon>Metazoa</taxon>
        <taxon>Chordata</taxon>
        <taxon>Craniata</taxon>
        <taxon>Vertebrata</taxon>
        <taxon>Euteleostomi</taxon>
        <taxon>Actinopterygii</taxon>
        <taxon>Neopterygii</taxon>
        <taxon>Teleostei</taxon>
        <taxon>Neoteleostei</taxon>
        <taxon>Acanthomorphata</taxon>
        <taxon>Ovalentaria</taxon>
        <taxon>Atherinomorphae</taxon>
        <taxon>Beloniformes</taxon>
        <taxon>Adrianichthyidae</taxon>
        <taxon>Oryziinae</taxon>
        <taxon>Oryzias</taxon>
    </lineage>
</organism>
<keyword evidence="2" id="KW-0863">Zinc-finger</keyword>
<name>A0A3B3CHA6_ORYME</name>
<dbReference type="STRING" id="30732.ENSOMEP00000016961"/>
<dbReference type="Proteomes" id="UP000261560">
    <property type="component" value="Unplaced"/>
</dbReference>
<dbReference type="InterPro" id="IPR001870">
    <property type="entry name" value="B30.2/SPRY"/>
</dbReference>
<keyword evidence="6" id="KW-1185">Reference proteome</keyword>
<dbReference type="Gene3D" id="2.60.120.920">
    <property type="match status" value="1"/>
</dbReference>
<dbReference type="PANTHER" id="PTHR25465:SF5">
    <property type="entry name" value="E3 UBIQUITIN_ISG15 LIGASE TRIM25-RELATED"/>
    <property type="match status" value="1"/>
</dbReference>
<reference evidence="5" key="2">
    <citation type="submission" date="2025-09" db="UniProtKB">
        <authorList>
            <consortium name="Ensembl"/>
        </authorList>
    </citation>
    <scope>IDENTIFICATION</scope>
</reference>
<dbReference type="InterPro" id="IPR043136">
    <property type="entry name" value="B30.2/SPRY_sf"/>
</dbReference>
<dbReference type="OMA" id="GLWLYKT"/>
<dbReference type="AlphaFoldDB" id="A0A3B3CHA6"/>
<keyword evidence="3" id="KW-0862">Zinc</keyword>
<dbReference type="InterPro" id="IPR051051">
    <property type="entry name" value="E3_ubiq-ligase_TRIM/RNF"/>
</dbReference>
<evidence type="ECO:0000313" key="6">
    <source>
        <dbReference type="Proteomes" id="UP000261560"/>
    </source>
</evidence>
<reference evidence="5" key="1">
    <citation type="submission" date="2025-08" db="UniProtKB">
        <authorList>
            <consortium name="Ensembl"/>
        </authorList>
    </citation>
    <scope>IDENTIFICATION</scope>
</reference>
<proteinExistence type="predicted"/>
<dbReference type="CDD" id="cd16040">
    <property type="entry name" value="SPRY_PRY_SNTX"/>
    <property type="match status" value="1"/>
</dbReference>
<dbReference type="PaxDb" id="30732-ENSOMEP00000016961"/>
<sequence length="243" mass="28114">MQRKVKVEVSKAKQRAYDDLYARLGSKEGETDLYRLARQRDRDGKDMQQVRVIKDRNGNVRRADFLKYSCQITLDPNTAHTHLCVTEENRMVTVMSQQQSFFNNPDRFTGLLQVLSRESLTGRCYWEVEWRAEGIVMAVTYRNIGRAGNGEACRFGWNDKSWALYYHQNSYRFCHNSMSASISAPVSSRVGVYLDHRAGVLSFYSVSESMTLLHRVQTTFTQPLHAGLWLYKTSDTARLCKLK</sequence>
<evidence type="ECO:0000256" key="3">
    <source>
        <dbReference type="ARBA" id="ARBA00022833"/>
    </source>
</evidence>
<dbReference type="Ensembl" id="ENSOMET00000025571.1">
    <property type="protein sequence ID" value="ENSOMEP00000016961.1"/>
    <property type="gene ID" value="ENSOMEG00000018639.1"/>
</dbReference>